<dbReference type="InterPro" id="IPR036188">
    <property type="entry name" value="FAD/NAD-bd_sf"/>
</dbReference>
<dbReference type="GO" id="GO:0050660">
    <property type="term" value="F:flavin adenine dinucleotide binding"/>
    <property type="evidence" value="ECO:0007669"/>
    <property type="project" value="TreeGrafter"/>
</dbReference>
<dbReference type="PATRIC" id="fig|400092.3.peg.1118"/>
<dbReference type="Proteomes" id="UP000033109">
    <property type="component" value="Chromosome"/>
</dbReference>
<name>A0A0E3ZE11_9BACT</name>
<proteinExistence type="predicted"/>
<accession>A0A0E3ZE11</accession>
<dbReference type="PANTHER" id="PTHR43539">
    <property type="entry name" value="FLAVIN-BINDING MONOOXYGENASE-LIKE PROTEIN (AFU_ORTHOLOGUE AFUA_4G09220)"/>
    <property type="match status" value="1"/>
</dbReference>
<evidence type="ECO:0000256" key="1">
    <source>
        <dbReference type="ARBA" id="ARBA00023002"/>
    </source>
</evidence>
<dbReference type="OrthoDB" id="9778740at2"/>
<keyword evidence="1" id="KW-0560">Oxidoreductase</keyword>
<dbReference type="InterPro" id="IPR050982">
    <property type="entry name" value="Auxin_biosynth/cation_transpt"/>
</dbReference>
<dbReference type="EMBL" id="CP009621">
    <property type="protein sequence ID" value="AKD02599.1"/>
    <property type="molecule type" value="Genomic_DNA"/>
</dbReference>
<dbReference type="SUPFAM" id="SSF51905">
    <property type="entry name" value="FAD/NAD(P)-binding domain"/>
    <property type="match status" value="2"/>
</dbReference>
<evidence type="ECO:0000313" key="3">
    <source>
        <dbReference type="Proteomes" id="UP000033109"/>
    </source>
</evidence>
<sequence length="352" mass="39324">MIYDVIVIGGGQSALACAYFLRRADLSYLILDNQKESGGAWLHAWDSLTLFSPSDQSSLPGWLMPKSESAFPTRHEVIDYLRQYEKRYQLSIKRPVQVHQVTPHENSFILETSDGNYQSKALISATGTWHKPYIPPVPGREKFRGLQLHSAFYKIAEQLVGKKVLVVGEGNSGAQIMSEVSLVAEAVWATKKEPEFLPDDVDGRVLFDVATAKYYAQKEGKEFKPEKLSLGNIVVVPTVRAARERNALQAAGRFESVNETGVIWQDGRHEQFDAIIWCTGFWSALDHLAALDIVTENGKIPTEGTKAKDYLGLWLVGYGNWTGFASATLIGVGRSARETVKQIQEYLRERSL</sequence>
<evidence type="ECO:0000313" key="2">
    <source>
        <dbReference type="EMBL" id="AKD02599.1"/>
    </source>
</evidence>
<dbReference type="KEGG" id="pko:PKOR_05015"/>
<dbReference type="Gene3D" id="3.50.50.60">
    <property type="entry name" value="FAD/NAD(P)-binding domain"/>
    <property type="match status" value="1"/>
</dbReference>
<dbReference type="PANTHER" id="PTHR43539:SF78">
    <property type="entry name" value="FLAVIN-CONTAINING MONOOXYGENASE"/>
    <property type="match status" value="1"/>
</dbReference>
<dbReference type="PRINTS" id="PR00469">
    <property type="entry name" value="PNDRDTASEII"/>
</dbReference>
<dbReference type="GO" id="GO:0004497">
    <property type="term" value="F:monooxygenase activity"/>
    <property type="evidence" value="ECO:0007669"/>
    <property type="project" value="TreeGrafter"/>
</dbReference>
<organism evidence="2 3">
    <name type="scientific">Pontibacter korlensis</name>
    <dbReference type="NCBI Taxonomy" id="400092"/>
    <lineage>
        <taxon>Bacteria</taxon>
        <taxon>Pseudomonadati</taxon>
        <taxon>Bacteroidota</taxon>
        <taxon>Cytophagia</taxon>
        <taxon>Cytophagales</taxon>
        <taxon>Hymenobacteraceae</taxon>
        <taxon>Pontibacter</taxon>
    </lineage>
</organism>
<gene>
    <name evidence="2" type="ORF">PKOR_05015</name>
</gene>
<dbReference type="STRING" id="400092.PKOR_05015"/>
<dbReference type="RefSeq" id="WP_046309491.1">
    <property type="nucleotide sequence ID" value="NZ_CBCSCY010000009.1"/>
</dbReference>
<protein>
    <submittedName>
        <fullName evidence="2">Pyridine nucleotide-disulfide oxidoreductase</fullName>
    </submittedName>
</protein>
<dbReference type="NCBIfam" id="NF040505">
    <property type="entry name" value="ArsO_flavin_mono"/>
    <property type="match status" value="1"/>
</dbReference>
<dbReference type="AlphaFoldDB" id="A0A0E3ZE11"/>
<dbReference type="Pfam" id="PF13738">
    <property type="entry name" value="Pyr_redox_3"/>
    <property type="match status" value="1"/>
</dbReference>
<keyword evidence="3" id="KW-1185">Reference proteome</keyword>
<dbReference type="HOGENOM" id="CLU_006909_1_2_10"/>
<reference evidence="2 3" key="1">
    <citation type="journal article" date="2015" name="Sci. Rep.">
        <title>Unraveling adaptation of Pontibacter korlensis to radiation and infertility in desert through complete genome and comparative transcriptomic analysis.</title>
        <authorList>
            <person name="Dai J."/>
            <person name="Dai W."/>
            <person name="Qiu C."/>
            <person name="Yang Z."/>
            <person name="Zhang Y."/>
            <person name="Zhou M."/>
            <person name="Zhang L."/>
            <person name="Fang C."/>
            <person name="Gao Q."/>
            <person name="Yang Q."/>
            <person name="Li X."/>
            <person name="Wang Z."/>
            <person name="Wang Z."/>
            <person name="Jia Z."/>
            <person name="Chen X."/>
        </authorList>
    </citation>
    <scope>NUCLEOTIDE SEQUENCE [LARGE SCALE GENOMIC DNA]</scope>
    <source>
        <strain evidence="2 3">X14-1T</strain>
    </source>
</reference>